<evidence type="ECO:0000313" key="2">
    <source>
        <dbReference type="EMBL" id="MBW8268865.1"/>
    </source>
</evidence>
<dbReference type="InterPro" id="IPR012312">
    <property type="entry name" value="Hemerythrin-like"/>
</dbReference>
<gene>
    <name evidence="2" type="ORF">K1J50_05135</name>
</gene>
<keyword evidence="3" id="KW-1185">Reference proteome</keyword>
<dbReference type="Gene3D" id="1.20.120.520">
    <property type="entry name" value="nmb1532 protein domain like"/>
    <property type="match status" value="1"/>
</dbReference>
<feature type="domain" description="Hemerythrin-like" evidence="1">
    <location>
        <begin position="26"/>
        <end position="155"/>
    </location>
</feature>
<accession>A0ABS7EZQ7</accession>
<organism evidence="2 3">
    <name type="scientific">Caldovatus aquaticus</name>
    <dbReference type="NCBI Taxonomy" id="2865671"/>
    <lineage>
        <taxon>Bacteria</taxon>
        <taxon>Pseudomonadati</taxon>
        <taxon>Pseudomonadota</taxon>
        <taxon>Alphaproteobacteria</taxon>
        <taxon>Acetobacterales</taxon>
        <taxon>Roseomonadaceae</taxon>
        <taxon>Caldovatus</taxon>
    </lineage>
</organism>
<comment type="caution">
    <text evidence="2">The sequence shown here is derived from an EMBL/GenBank/DDBJ whole genome shotgun (WGS) entry which is preliminary data.</text>
</comment>
<sequence>MPPGEPSPPVSGAHVAPIQPALLDDPIAFLSAEHARQTVLLGHLERVARDPQGRAARDLAAVLLVWLTEEMPLHVADEERSLYPRLAAHDEQGVLERLREEHRRDHRLIADLVSGLRRIAEGHAPMAGFPEIAREFAAGHRRHLAIEESVLAPLARRCLGPEAMAALGAEMAARRDGRRV</sequence>
<dbReference type="Proteomes" id="UP001519924">
    <property type="component" value="Unassembled WGS sequence"/>
</dbReference>
<dbReference type="EMBL" id="JAHZUY010000007">
    <property type="protein sequence ID" value="MBW8268865.1"/>
    <property type="molecule type" value="Genomic_DNA"/>
</dbReference>
<dbReference type="Pfam" id="PF01814">
    <property type="entry name" value="Hemerythrin"/>
    <property type="match status" value="1"/>
</dbReference>
<reference evidence="2 3" key="1">
    <citation type="submission" date="2021-08" db="EMBL/GenBank/DDBJ databases">
        <title>Caldovatus sediminis gen. nov., sp. nov., a moderately thermophilic bacterium isolated from a hot spring.</title>
        <authorList>
            <person name="Hu C.-J."/>
            <person name="Li W.-J."/>
            <person name="Xian W.-D."/>
        </authorList>
    </citation>
    <scope>NUCLEOTIDE SEQUENCE [LARGE SCALE GENOMIC DNA]</scope>
    <source>
        <strain evidence="2 3">SYSU G05006</strain>
    </source>
</reference>
<evidence type="ECO:0000313" key="3">
    <source>
        <dbReference type="Proteomes" id="UP001519924"/>
    </source>
</evidence>
<dbReference type="RefSeq" id="WP_220116365.1">
    <property type="nucleotide sequence ID" value="NZ_JAHZUY010000007.1"/>
</dbReference>
<protein>
    <submittedName>
        <fullName evidence="2">Hemerythrin domain-containing protein</fullName>
    </submittedName>
</protein>
<proteinExistence type="predicted"/>
<name>A0ABS7EZQ7_9PROT</name>
<evidence type="ECO:0000259" key="1">
    <source>
        <dbReference type="Pfam" id="PF01814"/>
    </source>
</evidence>